<gene>
    <name evidence="2" type="ORF">E4582_07625</name>
</gene>
<feature type="chain" id="PRO_5021371865" evidence="1">
    <location>
        <begin position="27"/>
        <end position="246"/>
    </location>
</feature>
<dbReference type="Proteomes" id="UP000298681">
    <property type="component" value="Unassembled WGS sequence"/>
</dbReference>
<evidence type="ECO:0000313" key="2">
    <source>
        <dbReference type="EMBL" id="TKS54636.1"/>
    </source>
</evidence>
<feature type="signal peptide" evidence="1">
    <location>
        <begin position="1"/>
        <end position="26"/>
    </location>
</feature>
<keyword evidence="1" id="KW-0732">Signal</keyword>
<reference evidence="2 3" key="1">
    <citation type="submission" date="2019-01" db="EMBL/GenBank/DDBJ databases">
        <authorList>
            <person name="Zhang S."/>
        </authorList>
    </citation>
    <scope>NUCLEOTIDE SEQUENCE [LARGE SCALE GENOMIC DNA]</scope>
    <source>
        <strain evidence="2 3">1626</strain>
    </source>
</reference>
<comment type="caution">
    <text evidence="2">The sequence shown here is derived from an EMBL/GenBank/DDBJ whole genome shotgun (WGS) entry which is preliminary data.</text>
</comment>
<proteinExistence type="predicted"/>
<dbReference type="AlphaFoldDB" id="A0A4Z1R6T6"/>
<dbReference type="EMBL" id="SPUH01000001">
    <property type="protein sequence ID" value="TKS54636.1"/>
    <property type="molecule type" value="Genomic_DNA"/>
</dbReference>
<evidence type="ECO:0000313" key="3">
    <source>
        <dbReference type="Proteomes" id="UP000298681"/>
    </source>
</evidence>
<dbReference type="PROSITE" id="PS51257">
    <property type="entry name" value="PROKAR_LIPOPROTEIN"/>
    <property type="match status" value="1"/>
</dbReference>
<evidence type="ECO:0000256" key="1">
    <source>
        <dbReference type="SAM" id="SignalP"/>
    </source>
</evidence>
<keyword evidence="3" id="KW-1185">Reference proteome</keyword>
<organism evidence="2 3">
    <name type="scientific">Luteimonas yindakuii</name>
    <dbReference type="NCBI Taxonomy" id="2565782"/>
    <lineage>
        <taxon>Bacteria</taxon>
        <taxon>Pseudomonadati</taxon>
        <taxon>Pseudomonadota</taxon>
        <taxon>Gammaproteobacteria</taxon>
        <taxon>Lysobacterales</taxon>
        <taxon>Lysobacteraceae</taxon>
        <taxon>Luteimonas</taxon>
    </lineage>
</organism>
<sequence length="246" mass="26064">MMRVGRGICAALLLALASACSTAVGAAGAQGIDCVSTDEATNRDGSTLRIRRDCNDAVEVAWAAPGNSRFRVVLRDPSPDPEERARSVAFIDLDEDGIHEVEATGMCGAGPNCAGIVYRLDPASGTFHEFFAGGYAELSILDGHVIEAGRASCCAWEFHAWPILPGPPPRAADVMALRIVVGMDGEHDTADCTFSRPRQTGDGFNEELVLPPGDAWLKICEHYGVDYRVSVPVDAAAPPLPTDTNP</sequence>
<protein>
    <submittedName>
        <fullName evidence="2">Uncharacterized protein</fullName>
    </submittedName>
</protein>
<name>A0A4Z1R6T6_9GAMM</name>
<accession>A0A4Z1R6T6</accession>